<feature type="compositionally biased region" description="Acidic residues" evidence="1">
    <location>
        <begin position="52"/>
        <end position="61"/>
    </location>
</feature>
<dbReference type="Proteomes" id="UP000193642">
    <property type="component" value="Unassembled WGS sequence"/>
</dbReference>
<dbReference type="AlphaFoldDB" id="A0A1Y2CBT1"/>
<comment type="caution">
    <text evidence="2">The sequence shown here is derived from an EMBL/GenBank/DDBJ whole genome shotgun (WGS) entry which is preliminary data.</text>
</comment>
<feature type="compositionally biased region" description="Basic residues" evidence="1">
    <location>
        <begin position="1"/>
        <end position="13"/>
    </location>
</feature>
<dbReference type="GO" id="GO:0003887">
    <property type="term" value="F:DNA-directed DNA polymerase activity"/>
    <property type="evidence" value="ECO:0007669"/>
    <property type="project" value="TreeGrafter"/>
</dbReference>
<dbReference type="InterPro" id="IPR007218">
    <property type="entry name" value="DNA_pol_delta_4"/>
</dbReference>
<dbReference type="OrthoDB" id="337486at2759"/>
<dbReference type="GO" id="GO:0000731">
    <property type="term" value="P:DNA synthesis involved in DNA repair"/>
    <property type="evidence" value="ECO:0007669"/>
    <property type="project" value="InterPro"/>
</dbReference>
<evidence type="ECO:0008006" key="4">
    <source>
        <dbReference type="Google" id="ProtNLM"/>
    </source>
</evidence>
<dbReference type="Pfam" id="PF04081">
    <property type="entry name" value="DNA_pol_delta_4"/>
    <property type="match status" value="1"/>
</dbReference>
<dbReference type="STRING" id="329046.A0A1Y2CBT1"/>
<gene>
    <name evidence="2" type="ORF">BCR33DRAFT_248300</name>
</gene>
<evidence type="ECO:0000313" key="2">
    <source>
        <dbReference type="EMBL" id="ORY43785.1"/>
    </source>
</evidence>
<dbReference type="GO" id="GO:0006261">
    <property type="term" value="P:DNA-templated DNA replication"/>
    <property type="evidence" value="ECO:0007669"/>
    <property type="project" value="TreeGrafter"/>
</dbReference>
<dbReference type="PANTHER" id="PTHR14303:SF0">
    <property type="entry name" value="DNA POLYMERASE DELTA SUBUNIT 4"/>
    <property type="match status" value="1"/>
</dbReference>
<feature type="compositionally biased region" description="Polar residues" evidence="1">
    <location>
        <begin position="14"/>
        <end position="33"/>
    </location>
</feature>
<protein>
    <recommendedName>
        <fullName evidence="4">DNA polymerase delta subunit 4</fullName>
    </recommendedName>
</protein>
<accession>A0A1Y2CBT1</accession>
<organism evidence="2 3">
    <name type="scientific">Rhizoclosmatium globosum</name>
    <dbReference type="NCBI Taxonomy" id="329046"/>
    <lineage>
        <taxon>Eukaryota</taxon>
        <taxon>Fungi</taxon>
        <taxon>Fungi incertae sedis</taxon>
        <taxon>Chytridiomycota</taxon>
        <taxon>Chytridiomycota incertae sedis</taxon>
        <taxon>Chytridiomycetes</taxon>
        <taxon>Chytridiales</taxon>
        <taxon>Chytriomycetaceae</taxon>
        <taxon>Rhizoclosmatium</taxon>
    </lineage>
</organism>
<evidence type="ECO:0000256" key="1">
    <source>
        <dbReference type="SAM" id="MobiDB-lite"/>
    </source>
</evidence>
<dbReference type="PANTHER" id="PTHR14303">
    <property type="entry name" value="DNA POLYMERASE DELTA SUBUNIT 4"/>
    <property type="match status" value="1"/>
</dbReference>
<feature type="region of interest" description="Disordered" evidence="1">
    <location>
        <begin position="1"/>
        <end position="92"/>
    </location>
</feature>
<name>A0A1Y2CBT1_9FUNG</name>
<sequence length="154" mass="17610">MKMPPKKQQKTTHKASSSTAVTPKKQVQSSITAYATPVSFPKRKVDDRDPFSDESDQEEPSVEARSPSRRVAKRISLISNKAPPPPPLTPEEKDILRKFDLDTKFGPNIGITRLERWERAKKFSLNPPEDIHDILTVEGRQDVKEIRESIWHEL</sequence>
<dbReference type="EMBL" id="MCGO01000024">
    <property type="protein sequence ID" value="ORY43785.1"/>
    <property type="molecule type" value="Genomic_DNA"/>
</dbReference>
<evidence type="ECO:0000313" key="3">
    <source>
        <dbReference type="Proteomes" id="UP000193642"/>
    </source>
</evidence>
<reference evidence="2 3" key="1">
    <citation type="submission" date="2016-07" db="EMBL/GenBank/DDBJ databases">
        <title>Pervasive Adenine N6-methylation of Active Genes in Fungi.</title>
        <authorList>
            <consortium name="DOE Joint Genome Institute"/>
            <person name="Mondo S.J."/>
            <person name="Dannebaum R.O."/>
            <person name="Kuo R.C."/>
            <person name="Labutti K."/>
            <person name="Haridas S."/>
            <person name="Kuo A."/>
            <person name="Salamov A."/>
            <person name="Ahrendt S.R."/>
            <person name="Lipzen A."/>
            <person name="Sullivan W."/>
            <person name="Andreopoulos W.B."/>
            <person name="Clum A."/>
            <person name="Lindquist E."/>
            <person name="Daum C."/>
            <person name="Ramamoorthy G.K."/>
            <person name="Gryganskyi A."/>
            <person name="Culley D."/>
            <person name="Magnuson J.K."/>
            <person name="James T.Y."/>
            <person name="O'Malley M.A."/>
            <person name="Stajich J.E."/>
            <person name="Spatafora J.W."/>
            <person name="Visel A."/>
            <person name="Grigoriev I.V."/>
        </authorList>
    </citation>
    <scope>NUCLEOTIDE SEQUENCE [LARGE SCALE GENOMIC DNA]</scope>
    <source>
        <strain evidence="2 3">JEL800</strain>
    </source>
</reference>
<proteinExistence type="predicted"/>
<dbReference type="GO" id="GO:0043625">
    <property type="term" value="C:delta DNA polymerase complex"/>
    <property type="evidence" value="ECO:0007669"/>
    <property type="project" value="TreeGrafter"/>
</dbReference>
<keyword evidence="3" id="KW-1185">Reference proteome</keyword>